<dbReference type="EMBL" id="BAABDH010000029">
    <property type="protein sequence ID" value="GAA3932355.1"/>
    <property type="molecule type" value="Genomic_DNA"/>
</dbReference>
<organism evidence="2 3">
    <name type="scientific">Hymenobacter algoricola</name>
    <dbReference type="NCBI Taxonomy" id="486267"/>
    <lineage>
        <taxon>Bacteria</taxon>
        <taxon>Pseudomonadati</taxon>
        <taxon>Bacteroidota</taxon>
        <taxon>Cytophagia</taxon>
        <taxon>Cytophagales</taxon>
        <taxon>Hymenobacteraceae</taxon>
        <taxon>Hymenobacter</taxon>
    </lineage>
</organism>
<dbReference type="Proteomes" id="UP001499909">
    <property type="component" value="Unassembled WGS sequence"/>
</dbReference>
<comment type="caution">
    <text evidence="2">The sequence shown here is derived from an EMBL/GenBank/DDBJ whole genome shotgun (WGS) entry which is preliminary data.</text>
</comment>
<evidence type="ECO:0000313" key="2">
    <source>
        <dbReference type="EMBL" id="GAA3932355.1"/>
    </source>
</evidence>
<feature type="domain" description="YxiG-like" evidence="1">
    <location>
        <begin position="3"/>
        <end position="125"/>
    </location>
</feature>
<keyword evidence="3" id="KW-1185">Reference proteome</keyword>
<accession>A0ABP7MXQ2</accession>
<evidence type="ECO:0000313" key="3">
    <source>
        <dbReference type="Proteomes" id="UP001499909"/>
    </source>
</evidence>
<sequence length="140" mass="16471">MPYQRDYYFHIETLWNEPLAGQYLVAFRHCYEMNYQIITGSETLIESWDNCFIDMKEYEKAGQPEGYVWGANWATAYPGFSPIENSAKAQAWTQKLNKPMQEVQVEADIMRINLVYSTWDIRKLNNETGLISQVFFPFGE</sequence>
<protein>
    <recommendedName>
        <fullName evidence="1">YxiG-like domain-containing protein</fullName>
    </recommendedName>
</protein>
<dbReference type="RefSeq" id="WP_345112497.1">
    <property type="nucleotide sequence ID" value="NZ_BAABDH010000029.1"/>
</dbReference>
<evidence type="ECO:0000259" key="1">
    <source>
        <dbReference type="Pfam" id="PF24712"/>
    </source>
</evidence>
<gene>
    <name evidence="2" type="ORF">GCM10022406_16560</name>
</gene>
<proteinExistence type="predicted"/>
<reference evidence="3" key="1">
    <citation type="journal article" date="2019" name="Int. J. Syst. Evol. Microbiol.">
        <title>The Global Catalogue of Microorganisms (GCM) 10K type strain sequencing project: providing services to taxonomists for standard genome sequencing and annotation.</title>
        <authorList>
            <consortium name="The Broad Institute Genomics Platform"/>
            <consortium name="The Broad Institute Genome Sequencing Center for Infectious Disease"/>
            <person name="Wu L."/>
            <person name="Ma J."/>
        </authorList>
    </citation>
    <scope>NUCLEOTIDE SEQUENCE [LARGE SCALE GENOMIC DNA]</scope>
    <source>
        <strain evidence="3">JCM 17214</strain>
    </source>
</reference>
<name>A0ABP7MXQ2_9BACT</name>
<dbReference type="InterPro" id="IPR058188">
    <property type="entry name" value="YxiG-like"/>
</dbReference>
<dbReference type="Pfam" id="PF24712">
    <property type="entry name" value="YxiG_2"/>
    <property type="match status" value="1"/>
</dbReference>